<reference evidence="1 2" key="1">
    <citation type="submission" date="2017-04" db="EMBL/GenBank/DDBJ databases">
        <title>Draft genome sequence of Tuber borchii Vittad., a whitish edible truffle.</title>
        <authorList>
            <consortium name="DOE Joint Genome Institute"/>
            <person name="Murat C."/>
            <person name="Kuo A."/>
            <person name="Barry K.W."/>
            <person name="Clum A."/>
            <person name="Dockter R.B."/>
            <person name="Fauchery L."/>
            <person name="Iotti M."/>
            <person name="Kohler A."/>
            <person name="Labutti K."/>
            <person name="Lindquist E.A."/>
            <person name="Lipzen A."/>
            <person name="Ohm R.A."/>
            <person name="Wang M."/>
            <person name="Grigoriev I.V."/>
            <person name="Zambonelli A."/>
            <person name="Martin F.M."/>
        </authorList>
    </citation>
    <scope>NUCLEOTIDE SEQUENCE [LARGE SCALE GENOMIC DNA]</scope>
    <source>
        <strain evidence="1 2">Tbo3840</strain>
    </source>
</reference>
<dbReference type="AlphaFoldDB" id="A0A2T6ZI79"/>
<keyword evidence="2" id="KW-1185">Reference proteome</keyword>
<dbReference type="EMBL" id="NESQ01000245">
    <property type="protein sequence ID" value="PUU75200.1"/>
    <property type="molecule type" value="Genomic_DNA"/>
</dbReference>
<proteinExistence type="predicted"/>
<dbReference type="STRING" id="42251.A0A2T6ZI79"/>
<name>A0A2T6ZI79_TUBBO</name>
<dbReference type="Proteomes" id="UP000244722">
    <property type="component" value="Unassembled WGS sequence"/>
</dbReference>
<sequence>MGKSADEIRKIKAGFKDAKYLNSLEKVGRNELEGNKFRMVVLIQLEGVKM</sequence>
<evidence type="ECO:0000313" key="1">
    <source>
        <dbReference type="EMBL" id="PUU75200.1"/>
    </source>
</evidence>
<accession>A0A2T6ZI79</accession>
<dbReference type="OrthoDB" id="2134400at2759"/>
<organism evidence="1 2">
    <name type="scientific">Tuber borchii</name>
    <name type="common">White truffle</name>
    <dbReference type="NCBI Taxonomy" id="42251"/>
    <lineage>
        <taxon>Eukaryota</taxon>
        <taxon>Fungi</taxon>
        <taxon>Dikarya</taxon>
        <taxon>Ascomycota</taxon>
        <taxon>Pezizomycotina</taxon>
        <taxon>Pezizomycetes</taxon>
        <taxon>Pezizales</taxon>
        <taxon>Tuberaceae</taxon>
        <taxon>Tuber</taxon>
    </lineage>
</organism>
<evidence type="ECO:0000313" key="2">
    <source>
        <dbReference type="Proteomes" id="UP000244722"/>
    </source>
</evidence>
<protein>
    <submittedName>
        <fullName evidence="1">Uncharacterized protein</fullName>
    </submittedName>
</protein>
<gene>
    <name evidence="1" type="ORF">B9Z19DRAFT_1090935</name>
</gene>
<comment type="caution">
    <text evidence="1">The sequence shown here is derived from an EMBL/GenBank/DDBJ whole genome shotgun (WGS) entry which is preliminary data.</text>
</comment>